<dbReference type="Pfam" id="PF13391">
    <property type="entry name" value="HNH_2"/>
    <property type="match status" value="1"/>
</dbReference>
<organism evidence="2 3">
    <name type="scientific">Algoriphagus pacificus</name>
    <dbReference type="NCBI Taxonomy" id="2811234"/>
    <lineage>
        <taxon>Bacteria</taxon>
        <taxon>Pseudomonadati</taxon>
        <taxon>Bacteroidota</taxon>
        <taxon>Cytophagia</taxon>
        <taxon>Cytophagales</taxon>
        <taxon>Cyclobacteriaceae</taxon>
        <taxon>Algoriphagus</taxon>
    </lineage>
</organism>
<reference evidence="2 3" key="1">
    <citation type="submission" date="2021-03" db="EMBL/GenBank/DDBJ databases">
        <title>novel species isolated from a fishpond in China.</title>
        <authorList>
            <person name="Lu H."/>
            <person name="Cai Z."/>
        </authorList>
    </citation>
    <scope>NUCLEOTIDE SEQUENCE [LARGE SCALE GENOMIC DNA]</scope>
    <source>
        <strain evidence="2 3">YJ13C</strain>
    </source>
</reference>
<keyword evidence="2" id="KW-0540">Nuclease</keyword>
<evidence type="ECO:0000259" key="1">
    <source>
        <dbReference type="Pfam" id="PF13391"/>
    </source>
</evidence>
<dbReference type="PIRSF" id="PIRSF030850">
    <property type="entry name" value="UCP030850"/>
    <property type="match status" value="1"/>
</dbReference>
<feature type="domain" description="HNH nuclease" evidence="1">
    <location>
        <begin position="208"/>
        <end position="262"/>
    </location>
</feature>
<keyword evidence="2" id="KW-0255">Endonuclease</keyword>
<dbReference type="Proteomes" id="UP000664480">
    <property type="component" value="Unassembled WGS sequence"/>
</dbReference>
<dbReference type="InterPro" id="IPR011396">
    <property type="entry name" value="PT_DNA_restrict"/>
</dbReference>
<dbReference type="EMBL" id="JAFKCU010000002">
    <property type="protein sequence ID" value="MBN7816244.1"/>
    <property type="molecule type" value="Genomic_DNA"/>
</dbReference>
<proteinExistence type="predicted"/>
<dbReference type="CDD" id="cd00085">
    <property type="entry name" value="HNHc"/>
    <property type="match status" value="1"/>
</dbReference>
<accession>A0ABS3CGL6</accession>
<keyword evidence="3" id="KW-1185">Reference proteome</keyword>
<protein>
    <submittedName>
        <fullName evidence="2">HNH endonuclease</fullName>
    </submittedName>
</protein>
<dbReference type="InterPro" id="IPR003615">
    <property type="entry name" value="HNH_nuc"/>
</dbReference>
<keyword evidence="2" id="KW-0378">Hydrolase</keyword>
<name>A0ABS3CGL6_9BACT</name>
<sequence length="316" mass="36666">MHLERFLSALTKLKRGSTPYGLAPHKPILLLTILDLMDRGYITENKIFINGELVSAFHESWDLLASDGFVEDFTLPFYHLQNDKICGVAFWFLKTFPGYKITKPIRSINTLSEVVEYACFSDIIFQIFTHKENRDAVKLELVKTYFPNMIESYFRADRGQGKYLKEVQQYVLNEVPKVMRLRVAEPEMEYVRNWTFKKLVPKVYQSTCAISGMKVSTTNGRFLIDACHIVPFCSTQDDRVSNGIALCPNLHRAFDSGLVSIDQDYRVLVSDQVIEDLTHPYGLAILKGRKIILPNEKHLWPSQENLERHREERFFD</sequence>
<dbReference type="RefSeq" id="WP_206586872.1">
    <property type="nucleotide sequence ID" value="NZ_JAFKCU010000002.1"/>
</dbReference>
<evidence type="ECO:0000313" key="2">
    <source>
        <dbReference type="EMBL" id="MBN7816244.1"/>
    </source>
</evidence>
<comment type="caution">
    <text evidence="2">The sequence shown here is derived from an EMBL/GenBank/DDBJ whole genome shotgun (WGS) entry which is preliminary data.</text>
</comment>
<gene>
    <name evidence="2" type="ORF">J0A69_12420</name>
</gene>
<dbReference type="GO" id="GO:0004519">
    <property type="term" value="F:endonuclease activity"/>
    <property type="evidence" value="ECO:0007669"/>
    <property type="project" value="UniProtKB-KW"/>
</dbReference>
<evidence type="ECO:0000313" key="3">
    <source>
        <dbReference type="Proteomes" id="UP000664480"/>
    </source>
</evidence>